<feature type="region of interest" description="Disordered" evidence="1">
    <location>
        <begin position="65"/>
        <end position="84"/>
    </location>
</feature>
<keyword evidence="3" id="KW-1185">Reference proteome</keyword>
<reference evidence="2 3" key="1">
    <citation type="journal article" date="2019" name="Commun. Biol.">
        <title>The bagworm genome reveals a unique fibroin gene that provides high tensile strength.</title>
        <authorList>
            <person name="Kono N."/>
            <person name="Nakamura H."/>
            <person name="Ohtoshi R."/>
            <person name="Tomita M."/>
            <person name="Numata K."/>
            <person name="Arakawa K."/>
        </authorList>
    </citation>
    <scope>NUCLEOTIDE SEQUENCE [LARGE SCALE GENOMIC DNA]</scope>
</reference>
<dbReference type="AlphaFoldDB" id="A0A4C1YK21"/>
<organism evidence="2 3">
    <name type="scientific">Eumeta variegata</name>
    <name type="common">Bagworm moth</name>
    <name type="synonym">Eumeta japonica</name>
    <dbReference type="NCBI Taxonomy" id="151549"/>
    <lineage>
        <taxon>Eukaryota</taxon>
        <taxon>Metazoa</taxon>
        <taxon>Ecdysozoa</taxon>
        <taxon>Arthropoda</taxon>
        <taxon>Hexapoda</taxon>
        <taxon>Insecta</taxon>
        <taxon>Pterygota</taxon>
        <taxon>Neoptera</taxon>
        <taxon>Endopterygota</taxon>
        <taxon>Lepidoptera</taxon>
        <taxon>Glossata</taxon>
        <taxon>Ditrysia</taxon>
        <taxon>Tineoidea</taxon>
        <taxon>Psychidae</taxon>
        <taxon>Oiketicinae</taxon>
        <taxon>Eumeta</taxon>
    </lineage>
</organism>
<dbReference type="EMBL" id="BGZK01001255">
    <property type="protein sequence ID" value="GBP75623.1"/>
    <property type="molecule type" value="Genomic_DNA"/>
</dbReference>
<dbReference type="Proteomes" id="UP000299102">
    <property type="component" value="Unassembled WGS sequence"/>
</dbReference>
<evidence type="ECO:0000313" key="3">
    <source>
        <dbReference type="Proteomes" id="UP000299102"/>
    </source>
</evidence>
<comment type="caution">
    <text evidence="2">The sequence shown here is derived from an EMBL/GenBank/DDBJ whole genome shotgun (WGS) entry which is preliminary data.</text>
</comment>
<protein>
    <submittedName>
        <fullName evidence="2">Uncharacterized protein</fullName>
    </submittedName>
</protein>
<gene>
    <name evidence="2" type="ORF">EVAR_99223_1</name>
</gene>
<evidence type="ECO:0000256" key="1">
    <source>
        <dbReference type="SAM" id="MobiDB-lite"/>
    </source>
</evidence>
<sequence>MTKVRPLLSAVTETLPYRLRNRRDPRLNAAPSIQDWRKEDQKNAVTDFGVENDIVVGVNMRSRSKTRRATIGPDSRTGNELANRTNIKISTCSEIDSHS</sequence>
<proteinExistence type="predicted"/>
<evidence type="ECO:0000313" key="2">
    <source>
        <dbReference type="EMBL" id="GBP75623.1"/>
    </source>
</evidence>
<name>A0A4C1YK21_EUMVA</name>
<accession>A0A4C1YK21</accession>